<proteinExistence type="predicted"/>
<protein>
    <submittedName>
        <fullName evidence="2">Uncharacterized protein</fullName>
    </submittedName>
</protein>
<dbReference type="AlphaFoldDB" id="A0A497XK55"/>
<dbReference type="EMBL" id="RCCI01000004">
    <property type="protein sequence ID" value="RLJ68254.1"/>
    <property type="molecule type" value="Genomic_DNA"/>
</dbReference>
<feature type="transmembrane region" description="Helical" evidence="1">
    <location>
        <begin position="150"/>
        <end position="174"/>
    </location>
</feature>
<feature type="transmembrane region" description="Helical" evidence="1">
    <location>
        <begin position="278"/>
        <end position="296"/>
    </location>
</feature>
<keyword evidence="3" id="KW-1185">Reference proteome</keyword>
<dbReference type="RefSeq" id="WP_121240614.1">
    <property type="nucleotide sequence ID" value="NZ_BHVV01000001.1"/>
</dbReference>
<keyword evidence="1" id="KW-0472">Membrane</keyword>
<evidence type="ECO:0000313" key="2">
    <source>
        <dbReference type="EMBL" id="RLJ68254.1"/>
    </source>
</evidence>
<sequence length="402" mass="44368">MNTPNPGTSAAPDTAEYLRNPPEFSLVVGGPLFQMLSRAHMWGEARDLQAKRMLAAVALTWLPLFLLAALGGELWGGEAEVPFLKEVAIHVRFLVAVPLLIAAEIVVHRRMRLIVTQFLDRKLIPDDALERFEAAVDAALRLRNSVAAEVLLIVIVYVVGYMISSTMGVAAAGWRSTGQGLTAAGFWYVFVSLPVFQFLLLRWYFRVFIWIRFLWQVSSIRLNLVPTHPDRLGGLAFLTGTLEGFVPLAVAQGALLAGLIADRIFHLGATLLQFKIEIGVAVVFVICLLIAPLLLFSPQLAEAKRKGRREYGTLAQRYVREFDEKWLRGGAPVDEPLMGSGDIQSLADLGNSYEVVRTMRVIPVTRDSVVMLAVATLLPVAPLLLTMMPLEELLKKALALVF</sequence>
<organism evidence="2 3">
    <name type="scientific">Sulfurisoma sediminicola</name>
    <dbReference type="NCBI Taxonomy" id="1381557"/>
    <lineage>
        <taxon>Bacteria</taxon>
        <taxon>Pseudomonadati</taxon>
        <taxon>Pseudomonadota</taxon>
        <taxon>Betaproteobacteria</taxon>
        <taxon>Nitrosomonadales</taxon>
        <taxon>Sterolibacteriaceae</taxon>
        <taxon>Sulfurisoma</taxon>
    </lineage>
</organism>
<feature type="transmembrane region" description="Helical" evidence="1">
    <location>
        <begin position="369"/>
        <end position="390"/>
    </location>
</feature>
<evidence type="ECO:0000256" key="1">
    <source>
        <dbReference type="SAM" id="Phobius"/>
    </source>
</evidence>
<accession>A0A497XK55</accession>
<keyword evidence="1" id="KW-1133">Transmembrane helix</keyword>
<dbReference type="Proteomes" id="UP000268908">
    <property type="component" value="Unassembled WGS sequence"/>
</dbReference>
<comment type="caution">
    <text evidence="2">The sequence shown here is derived from an EMBL/GenBank/DDBJ whole genome shotgun (WGS) entry which is preliminary data.</text>
</comment>
<feature type="transmembrane region" description="Helical" evidence="1">
    <location>
        <begin position="186"/>
        <end position="211"/>
    </location>
</feature>
<dbReference type="OrthoDB" id="5493434at2"/>
<feature type="transmembrane region" description="Helical" evidence="1">
    <location>
        <begin position="87"/>
        <end position="107"/>
    </location>
</feature>
<name>A0A497XK55_9PROT</name>
<gene>
    <name evidence="2" type="ORF">DFR35_0808</name>
</gene>
<feature type="transmembrane region" description="Helical" evidence="1">
    <location>
        <begin position="53"/>
        <end position="75"/>
    </location>
</feature>
<evidence type="ECO:0000313" key="3">
    <source>
        <dbReference type="Proteomes" id="UP000268908"/>
    </source>
</evidence>
<reference evidence="2 3" key="1">
    <citation type="submission" date="2018-10" db="EMBL/GenBank/DDBJ databases">
        <title>Genomic Encyclopedia of Type Strains, Phase IV (KMG-IV): sequencing the most valuable type-strain genomes for metagenomic binning, comparative biology and taxonomic classification.</title>
        <authorList>
            <person name="Goeker M."/>
        </authorList>
    </citation>
    <scope>NUCLEOTIDE SEQUENCE [LARGE SCALE GENOMIC DNA]</scope>
    <source>
        <strain evidence="2 3">DSM 26916</strain>
    </source>
</reference>
<keyword evidence="1" id="KW-0812">Transmembrane</keyword>
<feature type="transmembrane region" description="Helical" evidence="1">
    <location>
        <begin position="232"/>
        <end position="258"/>
    </location>
</feature>